<dbReference type="InterPro" id="IPR005645">
    <property type="entry name" value="FSH-like_dom"/>
</dbReference>
<organism evidence="4 5">
    <name type="scientific">Durusdinium trenchii</name>
    <dbReference type="NCBI Taxonomy" id="1381693"/>
    <lineage>
        <taxon>Eukaryota</taxon>
        <taxon>Sar</taxon>
        <taxon>Alveolata</taxon>
        <taxon>Dinophyceae</taxon>
        <taxon>Suessiales</taxon>
        <taxon>Symbiodiniaceae</taxon>
        <taxon>Durusdinium</taxon>
    </lineage>
</organism>
<comment type="similarity">
    <text evidence="1">Belongs to the LovG family.</text>
</comment>
<evidence type="ECO:0000256" key="2">
    <source>
        <dbReference type="ARBA" id="ARBA00022801"/>
    </source>
</evidence>
<sequence>MSKPRVLCLHGRGLNSAYFRGQLLGLIRRNPQLDFFFLEGHLPAEVAPEALGAWKLALKPPQRRAWQYFTLCRDEGADPAHRWRAGHDVAQGLEHVWEAAWEETQKAGGFFAALGFSQGANVAAALIAKQACSARSLGLRCSVNLCGGIWGFWGDGTCEVTRQTPRLPLRGFPSLHIIGLGDPYLAQSKYLLEGLVRSRPHPHTSHSFNSSSYADADGCERRVLEHDGGHTPFPLVRGKREEVLEEISGNAAVAPARAASRERLEEEWTKSVEGPSENFDRRCMSKQITTKVPVLLLRHPIREPLGVKARSFLHGGICLVSRAQCGKQPW</sequence>
<accession>A0ABP0MG00</accession>
<feature type="domain" description="Serine hydrolase" evidence="3">
    <location>
        <begin position="2"/>
        <end position="197"/>
    </location>
</feature>
<evidence type="ECO:0000256" key="1">
    <source>
        <dbReference type="ARBA" id="ARBA00005863"/>
    </source>
</evidence>
<dbReference type="PANTHER" id="PTHR48070">
    <property type="entry name" value="ESTERASE OVCA2"/>
    <property type="match status" value="1"/>
</dbReference>
<dbReference type="SUPFAM" id="SSF53474">
    <property type="entry name" value="alpha/beta-Hydrolases"/>
    <property type="match status" value="1"/>
</dbReference>
<dbReference type="EMBL" id="CAXAMM010021668">
    <property type="protein sequence ID" value="CAK9050398.1"/>
    <property type="molecule type" value="Genomic_DNA"/>
</dbReference>
<reference evidence="4 5" key="1">
    <citation type="submission" date="2024-02" db="EMBL/GenBank/DDBJ databases">
        <authorList>
            <person name="Chen Y."/>
            <person name="Shah S."/>
            <person name="Dougan E. K."/>
            <person name="Thang M."/>
            <person name="Chan C."/>
        </authorList>
    </citation>
    <scope>NUCLEOTIDE SEQUENCE [LARGE SCALE GENOMIC DNA]</scope>
</reference>
<proteinExistence type="inferred from homology"/>
<evidence type="ECO:0000259" key="3">
    <source>
        <dbReference type="Pfam" id="PF03959"/>
    </source>
</evidence>
<dbReference type="InterPro" id="IPR029058">
    <property type="entry name" value="AB_hydrolase_fold"/>
</dbReference>
<dbReference type="Proteomes" id="UP001642464">
    <property type="component" value="Unassembled WGS sequence"/>
</dbReference>
<evidence type="ECO:0000313" key="5">
    <source>
        <dbReference type="Proteomes" id="UP001642464"/>
    </source>
</evidence>
<dbReference type="PANTHER" id="PTHR48070:SF3">
    <property type="entry name" value="ESTERASE DBAE-RELATED"/>
    <property type="match status" value="1"/>
</dbReference>
<dbReference type="InterPro" id="IPR050593">
    <property type="entry name" value="LovG"/>
</dbReference>
<gene>
    <name evidence="4" type="ORF">SCF082_LOCUS27803</name>
</gene>
<comment type="caution">
    <text evidence="4">The sequence shown here is derived from an EMBL/GenBank/DDBJ whole genome shotgun (WGS) entry which is preliminary data.</text>
</comment>
<evidence type="ECO:0000313" key="4">
    <source>
        <dbReference type="EMBL" id="CAK9050398.1"/>
    </source>
</evidence>
<name>A0ABP0MG00_9DINO</name>
<keyword evidence="5" id="KW-1185">Reference proteome</keyword>
<dbReference type="Gene3D" id="3.40.50.1820">
    <property type="entry name" value="alpha/beta hydrolase"/>
    <property type="match status" value="1"/>
</dbReference>
<keyword evidence="2" id="KW-0378">Hydrolase</keyword>
<dbReference type="Pfam" id="PF03959">
    <property type="entry name" value="FSH1"/>
    <property type="match status" value="1"/>
</dbReference>
<protein>
    <submittedName>
        <fullName evidence="4">Esterase FUS5 (Fusarin biosynthesis protein 5)</fullName>
    </submittedName>
</protein>